<proteinExistence type="predicted"/>
<evidence type="ECO:0000256" key="1">
    <source>
        <dbReference type="SAM" id="MobiDB-lite"/>
    </source>
</evidence>
<accession>D1BYM1</accession>
<evidence type="ECO:0000313" key="2">
    <source>
        <dbReference type="EMBL" id="ACZ31893.1"/>
    </source>
</evidence>
<name>D1BYM1_XYLCX</name>
<dbReference type="EMBL" id="CP001821">
    <property type="protein sequence ID" value="ACZ31893.1"/>
    <property type="molecule type" value="Genomic_DNA"/>
</dbReference>
<dbReference type="AlphaFoldDB" id="D1BYM1"/>
<reference evidence="3" key="1">
    <citation type="submission" date="2009-11" db="EMBL/GenBank/DDBJ databases">
        <title>The complete chromosome of Xylanimonas cellulosilytica DSM 15894.</title>
        <authorList>
            <consortium name="US DOE Joint Genome Institute (JGI-PGF)"/>
            <person name="Lucas S."/>
            <person name="Copeland A."/>
            <person name="Lapidus A."/>
            <person name="Glavina del Rio T."/>
            <person name="Dalin E."/>
            <person name="Tice H."/>
            <person name="Bruce D."/>
            <person name="Goodwin L."/>
            <person name="Pitluck S."/>
            <person name="Kyrpides N."/>
            <person name="Mavromatis K."/>
            <person name="Ivanova N."/>
            <person name="Mikhailova N."/>
            <person name="Foster B."/>
            <person name="Clum A."/>
            <person name="Brettin T."/>
            <person name="Detter J.C."/>
            <person name="Han C."/>
            <person name="Larimer F."/>
            <person name="Land M."/>
            <person name="Hauser L."/>
            <person name="Markowitz V."/>
            <person name="Cheng J.F."/>
            <person name="Hugenholtz P."/>
            <person name="Woyke T."/>
            <person name="Wu D."/>
            <person name="Gehrich-Schroeter G."/>
            <person name="Schneider S."/>
            <person name="Pukall S.R."/>
            <person name="Klenk H.P."/>
            <person name="Eisen J.A."/>
        </authorList>
    </citation>
    <scope>NUCLEOTIDE SEQUENCE [LARGE SCALE GENOMIC DNA]</scope>
    <source>
        <strain evidence="3">DSM 15894 / CECT 5975 / LMG 20990 / XIL07</strain>
    </source>
</reference>
<dbReference type="KEGG" id="xce:Xcel_2880"/>
<dbReference type="HOGENOM" id="CLU_3142402_0_0_11"/>
<organism evidence="2 3">
    <name type="scientific">Xylanimonas cellulosilytica (strain DSM 15894 / JCM 12276 / CECT 5975 / KCTC 9989 / LMG 20990 / NBRC 107835 / XIL07)</name>
    <dbReference type="NCBI Taxonomy" id="446471"/>
    <lineage>
        <taxon>Bacteria</taxon>
        <taxon>Bacillati</taxon>
        <taxon>Actinomycetota</taxon>
        <taxon>Actinomycetes</taxon>
        <taxon>Micrococcales</taxon>
        <taxon>Promicromonosporaceae</taxon>
        <taxon>Xylanimonas</taxon>
    </lineage>
</organism>
<dbReference type="Proteomes" id="UP000002255">
    <property type="component" value="Chromosome"/>
</dbReference>
<sequence>MAGPEGPSLETSEPGGPLRSDRSLATGRAMRQVAMISPRSAATSSGNGG</sequence>
<protein>
    <submittedName>
        <fullName evidence="2">Uncharacterized protein</fullName>
    </submittedName>
</protein>
<keyword evidence="3" id="KW-1185">Reference proteome</keyword>
<evidence type="ECO:0000313" key="3">
    <source>
        <dbReference type="Proteomes" id="UP000002255"/>
    </source>
</evidence>
<reference evidence="2 3" key="2">
    <citation type="journal article" date="2010" name="Stand. Genomic Sci.">
        <title>Complete genome sequence of Xylanimonas cellulosilytica type strain (XIL07).</title>
        <authorList>
            <person name="Foster B."/>
            <person name="Pukall R."/>
            <person name="Abt B."/>
            <person name="Nolan M."/>
            <person name="Glavina Del Rio T."/>
            <person name="Chen F."/>
            <person name="Lucas S."/>
            <person name="Tice H."/>
            <person name="Pitluck S."/>
            <person name="Cheng J.-F."/>
            <person name="Chertkov O."/>
            <person name="Brettin T."/>
            <person name="Han C."/>
            <person name="Detter J.C."/>
            <person name="Bruce D."/>
            <person name="Goodwin L."/>
            <person name="Ivanova N."/>
            <person name="Mavromatis K."/>
            <person name="Pati A."/>
            <person name="Mikhailova N."/>
            <person name="Chen A."/>
            <person name="Palaniappan K."/>
            <person name="Land M."/>
            <person name="Hauser L."/>
            <person name="Chang Y.-J."/>
            <person name="Jeffries C.D."/>
            <person name="Chain P."/>
            <person name="Rohde M."/>
            <person name="Goeker M."/>
            <person name="Bristow J."/>
            <person name="Eisen J.A."/>
            <person name="Markowitz V."/>
            <person name="Hugenholtz P."/>
            <person name="Kyrpides N.C."/>
            <person name="Klenk H.-P."/>
            <person name="Lapidus A."/>
        </authorList>
    </citation>
    <scope>NUCLEOTIDE SEQUENCE [LARGE SCALE GENOMIC DNA]</scope>
    <source>
        <strain evidence="3">DSM 15894 / CECT 5975 / LMG 20990 / XIL07</strain>
    </source>
</reference>
<dbReference type="STRING" id="446471.Xcel_2880"/>
<feature type="region of interest" description="Disordered" evidence="1">
    <location>
        <begin position="1"/>
        <end position="25"/>
    </location>
</feature>
<gene>
    <name evidence="2" type="ordered locus">Xcel_2880</name>
</gene>